<dbReference type="RefSeq" id="XP_039123160.1">
    <property type="nucleotide sequence ID" value="XM_039267226.1"/>
</dbReference>
<dbReference type="CDD" id="cd06222">
    <property type="entry name" value="RNase_H_like"/>
    <property type="match status" value="1"/>
</dbReference>
<reference evidence="4" key="1">
    <citation type="submission" date="2025-08" db="UniProtKB">
        <authorList>
            <consortium name="RefSeq"/>
        </authorList>
    </citation>
    <scope>IDENTIFICATION</scope>
</reference>
<dbReference type="Pfam" id="PF13456">
    <property type="entry name" value="RVT_3"/>
    <property type="match status" value="1"/>
</dbReference>
<dbReference type="SUPFAM" id="SSF53098">
    <property type="entry name" value="Ribonuclease H-like"/>
    <property type="match status" value="1"/>
</dbReference>
<name>A0AB40B7C6_DIOCR</name>
<dbReference type="GO" id="GO:0004523">
    <property type="term" value="F:RNA-DNA hybrid ribonuclease activity"/>
    <property type="evidence" value="ECO:0007669"/>
    <property type="project" value="InterPro"/>
</dbReference>
<feature type="domain" description="LOB" evidence="2">
    <location>
        <begin position="19"/>
        <end position="120"/>
    </location>
</feature>
<evidence type="ECO:0000313" key="4">
    <source>
        <dbReference type="RefSeq" id="XP_039123160.1"/>
    </source>
</evidence>
<evidence type="ECO:0000259" key="2">
    <source>
        <dbReference type="PROSITE" id="PS50891"/>
    </source>
</evidence>
<accession>A0AB40B7C6</accession>
<dbReference type="Pfam" id="PF03195">
    <property type="entry name" value="LOB"/>
    <property type="match status" value="1"/>
</dbReference>
<evidence type="ECO:0000313" key="3">
    <source>
        <dbReference type="Proteomes" id="UP001515500"/>
    </source>
</evidence>
<dbReference type="Proteomes" id="UP001515500">
    <property type="component" value="Chromosome 4"/>
</dbReference>
<dbReference type="PANTHER" id="PTHR31301">
    <property type="entry name" value="LOB DOMAIN-CONTAINING PROTEIN 4-RELATED"/>
    <property type="match status" value="1"/>
</dbReference>
<dbReference type="AlphaFoldDB" id="A0AB40B7C6"/>
<dbReference type="InterPro" id="IPR002156">
    <property type="entry name" value="RNaseH_domain"/>
</dbReference>
<dbReference type="PROSITE" id="PS50891">
    <property type="entry name" value="LOB"/>
    <property type="match status" value="1"/>
</dbReference>
<evidence type="ECO:0000256" key="1">
    <source>
        <dbReference type="ARBA" id="ARBA00005474"/>
    </source>
</evidence>
<keyword evidence="3" id="KW-1185">Reference proteome</keyword>
<dbReference type="InterPro" id="IPR012337">
    <property type="entry name" value="RNaseH-like_sf"/>
</dbReference>
<comment type="similarity">
    <text evidence="1">Belongs to the LOB domain-containing protein family.</text>
</comment>
<organism evidence="3 4">
    <name type="scientific">Dioscorea cayennensis subsp. rotundata</name>
    <name type="common">White Guinea yam</name>
    <name type="synonym">Dioscorea rotundata</name>
    <dbReference type="NCBI Taxonomy" id="55577"/>
    <lineage>
        <taxon>Eukaryota</taxon>
        <taxon>Viridiplantae</taxon>
        <taxon>Streptophyta</taxon>
        <taxon>Embryophyta</taxon>
        <taxon>Tracheophyta</taxon>
        <taxon>Spermatophyta</taxon>
        <taxon>Magnoliopsida</taxon>
        <taxon>Liliopsida</taxon>
        <taxon>Dioscoreales</taxon>
        <taxon>Dioscoreaceae</taxon>
        <taxon>Dioscorea</taxon>
    </lineage>
</organism>
<dbReference type="GO" id="GO:0003676">
    <property type="term" value="F:nucleic acid binding"/>
    <property type="evidence" value="ECO:0007669"/>
    <property type="project" value="InterPro"/>
</dbReference>
<sequence length="289" mass="32032">MADDSSSSSSSSSRRDSRAACAACNYLRMRCNSDCPLARYFPANRSSEVILVDRHVGLARFVELVNQMRPELRDQMAESLISKAKARRRDPVHAAADIAQHLLAKTEATKKELESVRQHLNHLRAQQSPTSSITSPHQMAIALAKGVFINDQLIAGVGVILFHSTGKCSLSCLVRTYSSLETELVAIIHAMQLGLQYGSTQLTVFSNCAEAVAIYNGEHEGPSELQRLVVVHRDSLSSIHHYKVSTCEEIYMPEVWQLANLAPQCGSSQRWETPIFPNVAQVIRIEDMD</sequence>
<proteinExistence type="inferred from homology"/>
<dbReference type="InterPro" id="IPR004883">
    <property type="entry name" value="LOB"/>
</dbReference>
<dbReference type="GeneID" id="120259590"/>
<dbReference type="PANTHER" id="PTHR31301:SF103">
    <property type="entry name" value="LOB DOMAIN-CONTAINING PROTEIN 5-RELATED"/>
    <property type="match status" value="1"/>
</dbReference>
<protein>
    <submittedName>
        <fullName evidence="4">LOB domain-containing protein 6-like</fullName>
    </submittedName>
</protein>
<dbReference type="InterPro" id="IPR044730">
    <property type="entry name" value="RNase_H-like_dom_plant"/>
</dbReference>
<gene>
    <name evidence="4" type="primary">LOC120259590</name>
</gene>